<evidence type="ECO:0000256" key="1">
    <source>
        <dbReference type="ARBA" id="ARBA00023239"/>
    </source>
</evidence>
<protein>
    <recommendedName>
        <fullName evidence="3">Aconitase A/isopropylmalate dehydratase small subunit swivel domain-containing protein</fullName>
    </recommendedName>
</protein>
<dbReference type="EMBL" id="JACTNZ010000007">
    <property type="protein sequence ID" value="KAG5540765.1"/>
    <property type="molecule type" value="Genomic_DNA"/>
</dbReference>
<dbReference type="PANTHER" id="PTHR43345">
    <property type="entry name" value="3-ISOPROPYLMALATE DEHYDRATASE SMALL SUBUNIT 2-RELATED-RELATED"/>
    <property type="match status" value="1"/>
</dbReference>
<comment type="caution">
    <text evidence="4">The sequence shown here is derived from an EMBL/GenBank/DDBJ whole genome shotgun (WGS) entry which is preliminary data.</text>
</comment>
<dbReference type="Proteomes" id="UP000823749">
    <property type="component" value="Chromosome 7"/>
</dbReference>
<gene>
    <name evidence="4" type="ORF">RHGRI_020863</name>
</gene>
<feature type="region of interest" description="Disordered" evidence="2">
    <location>
        <begin position="114"/>
        <end position="134"/>
    </location>
</feature>
<dbReference type="GO" id="GO:0016836">
    <property type="term" value="F:hydro-lyase activity"/>
    <property type="evidence" value="ECO:0007669"/>
    <property type="project" value="UniProtKB-ARBA"/>
</dbReference>
<keyword evidence="5" id="KW-1185">Reference proteome</keyword>
<feature type="compositionally biased region" description="Basic residues" evidence="2">
    <location>
        <begin position="114"/>
        <end position="127"/>
    </location>
</feature>
<evidence type="ECO:0000313" key="5">
    <source>
        <dbReference type="Proteomes" id="UP000823749"/>
    </source>
</evidence>
<dbReference type="AlphaFoldDB" id="A0AAV6JN58"/>
<evidence type="ECO:0000256" key="2">
    <source>
        <dbReference type="SAM" id="MobiDB-lite"/>
    </source>
</evidence>
<dbReference type="Pfam" id="PF00694">
    <property type="entry name" value="Aconitase_C"/>
    <property type="match status" value="1"/>
</dbReference>
<dbReference type="Gene3D" id="3.20.19.10">
    <property type="entry name" value="Aconitase, domain 4"/>
    <property type="match status" value="1"/>
</dbReference>
<evidence type="ECO:0000313" key="4">
    <source>
        <dbReference type="EMBL" id="KAG5540765.1"/>
    </source>
</evidence>
<dbReference type="PANTHER" id="PTHR43345:SF2">
    <property type="entry name" value="3-ISOPROPYLMALATE DEHYDRATASE SMALL SUBUNIT 1"/>
    <property type="match status" value="1"/>
</dbReference>
<dbReference type="InterPro" id="IPR000573">
    <property type="entry name" value="AconitaseA/IPMdHydase_ssu_swvl"/>
</dbReference>
<dbReference type="InterPro" id="IPR015928">
    <property type="entry name" value="Aconitase/3IPM_dehydase_swvl"/>
</dbReference>
<organism evidence="4 5">
    <name type="scientific">Rhododendron griersonianum</name>
    <dbReference type="NCBI Taxonomy" id="479676"/>
    <lineage>
        <taxon>Eukaryota</taxon>
        <taxon>Viridiplantae</taxon>
        <taxon>Streptophyta</taxon>
        <taxon>Embryophyta</taxon>
        <taxon>Tracheophyta</taxon>
        <taxon>Spermatophyta</taxon>
        <taxon>Magnoliopsida</taxon>
        <taxon>eudicotyledons</taxon>
        <taxon>Gunneridae</taxon>
        <taxon>Pentapetalae</taxon>
        <taxon>asterids</taxon>
        <taxon>Ericales</taxon>
        <taxon>Ericaceae</taxon>
        <taxon>Ericoideae</taxon>
        <taxon>Rhodoreae</taxon>
        <taxon>Rhododendron</taxon>
    </lineage>
</organism>
<keyword evidence="1" id="KW-0456">Lyase</keyword>
<proteinExistence type="predicted"/>
<feature type="domain" description="Aconitase A/isopropylmalate dehydratase small subunit swivel" evidence="3">
    <location>
        <begin position="167"/>
        <end position="215"/>
    </location>
</feature>
<sequence length="287" mass="32130">MPLSGPMSSPPLMEKHSASALRLPHFLKAFFINGGLFLHPHLHTHPTLSLSSHPPILYFLIPQTHLSQLFPLLQIPPPLLPSLSTSTPPRRHLLLLHPHAQYPHRHLPRPILRRRRQHRHRPNHPRRIPYPSPLQPRRVQKTRFLRPHRPPPAEYPTRFIAPDETTSKYLILIAGDNFGCGSSRQHAPVALRAAAVAAVFAKSYARIFFRNSVANREVYSLESEVRVCEACRTGDVVTIELGLGRLINHTTGKDYGLKPIGDAGPIIEASGIFAYARKAGMIPSLAA</sequence>
<dbReference type="GO" id="GO:0043436">
    <property type="term" value="P:oxoacid metabolic process"/>
    <property type="evidence" value="ECO:0007669"/>
    <property type="project" value="UniProtKB-ARBA"/>
</dbReference>
<dbReference type="SUPFAM" id="SSF52016">
    <property type="entry name" value="LeuD/IlvD-like"/>
    <property type="match status" value="1"/>
</dbReference>
<evidence type="ECO:0000259" key="3">
    <source>
        <dbReference type="Pfam" id="PF00694"/>
    </source>
</evidence>
<accession>A0AAV6JN58</accession>
<name>A0AAV6JN58_9ERIC</name>
<dbReference type="InterPro" id="IPR050075">
    <property type="entry name" value="LeuD"/>
</dbReference>
<reference evidence="4" key="1">
    <citation type="submission" date="2020-08" db="EMBL/GenBank/DDBJ databases">
        <title>Plant Genome Project.</title>
        <authorList>
            <person name="Zhang R.-G."/>
        </authorList>
    </citation>
    <scope>NUCLEOTIDE SEQUENCE</scope>
    <source>
        <strain evidence="4">WSP0</strain>
        <tissue evidence="4">Leaf</tissue>
    </source>
</reference>